<dbReference type="Gene3D" id="1.10.3720.10">
    <property type="entry name" value="MetI-like"/>
    <property type="match status" value="1"/>
</dbReference>
<organism evidence="9 10">
    <name type="scientific">Paenibacillus hodogayensis</name>
    <dbReference type="NCBI Taxonomy" id="279208"/>
    <lineage>
        <taxon>Bacteria</taxon>
        <taxon>Bacillati</taxon>
        <taxon>Bacillota</taxon>
        <taxon>Bacilli</taxon>
        <taxon>Bacillales</taxon>
        <taxon>Paenibacillaceae</taxon>
        <taxon>Paenibacillus</taxon>
    </lineage>
</organism>
<evidence type="ECO:0000256" key="4">
    <source>
        <dbReference type="ARBA" id="ARBA00022692"/>
    </source>
</evidence>
<dbReference type="CDD" id="cd06261">
    <property type="entry name" value="TM_PBP2"/>
    <property type="match status" value="1"/>
</dbReference>
<dbReference type="Proteomes" id="UP001589619">
    <property type="component" value="Unassembled WGS sequence"/>
</dbReference>
<dbReference type="EMBL" id="JBHMAG010000009">
    <property type="protein sequence ID" value="MFB9752341.1"/>
    <property type="molecule type" value="Genomic_DNA"/>
</dbReference>
<comment type="similarity">
    <text evidence="7">Belongs to the binding-protein-dependent transport system permease family.</text>
</comment>
<evidence type="ECO:0000256" key="5">
    <source>
        <dbReference type="ARBA" id="ARBA00022989"/>
    </source>
</evidence>
<evidence type="ECO:0000259" key="8">
    <source>
        <dbReference type="PROSITE" id="PS50928"/>
    </source>
</evidence>
<evidence type="ECO:0000313" key="10">
    <source>
        <dbReference type="Proteomes" id="UP001589619"/>
    </source>
</evidence>
<proteinExistence type="inferred from homology"/>
<dbReference type="Pfam" id="PF00528">
    <property type="entry name" value="BPD_transp_1"/>
    <property type="match status" value="1"/>
</dbReference>
<feature type="transmembrane region" description="Helical" evidence="7">
    <location>
        <begin position="143"/>
        <end position="167"/>
    </location>
</feature>
<dbReference type="PROSITE" id="PS50928">
    <property type="entry name" value="ABC_TM1"/>
    <property type="match status" value="1"/>
</dbReference>
<feature type="transmembrane region" description="Helical" evidence="7">
    <location>
        <begin position="47"/>
        <end position="68"/>
    </location>
</feature>
<keyword evidence="5 7" id="KW-1133">Transmembrane helix</keyword>
<accession>A0ABV5VVL4</accession>
<sequence>MIVDKAELMQAVRRHGGGKTSIGRTVGKRTKLLLLGRDIREGLVYKIFLYWILTNVAVLYMRPFLYMISTMFKSKTDLIDPTVQWIPIEWDASNVWFGLEFMKYVVTGLHSLTIAGGAAVLQVLSCSLTGYALARLRFPLRGLWFFLVLLTFLIPPQTILIPLYILYQKLEMLRTPLPFLVPALFGQGLKGALFVIIFRQFFRTLPKELEEAARIDGASALRLFIKVMLPLARPAILVVFLFSFVWHWNDTYLPSLFLGKDYATLPLQLDNLQSAMGDVPGYVDTNITEQVYMAASFWFVAPPLLLYLIAQKWFVQGVERTGIVE</sequence>
<reference evidence="9 10" key="1">
    <citation type="submission" date="2024-09" db="EMBL/GenBank/DDBJ databases">
        <authorList>
            <person name="Sun Q."/>
            <person name="Mori K."/>
        </authorList>
    </citation>
    <scope>NUCLEOTIDE SEQUENCE [LARGE SCALE GENOMIC DNA]</scope>
    <source>
        <strain evidence="9 10">JCM 12520</strain>
    </source>
</reference>
<feature type="transmembrane region" description="Helical" evidence="7">
    <location>
        <begin position="109"/>
        <end position="131"/>
    </location>
</feature>
<comment type="caution">
    <text evidence="9">The sequence shown here is derived from an EMBL/GenBank/DDBJ whole genome shotgun (WGS) entry which is preliminary data.</text>
</comment>
<keyword evidence="2 7" id="KW-0813">Transport</keyword>
<dbReference type="InterPro" id="IPR000515">
    <property type="entry name" value="MetI-like"/>
</dbReference>
<evidence type="ECO:0000256" key="2">
    <source>
        <dbReference type="ARBA" id="ARBA00022448"/>
    </source>
</evidence>
<keyword evidence="6 7" id="KW-0472">Membrane</keyword>
<evidence type="ECO:0000256" key="1">
    <source>
        <dbReference type="ARBA" id="ARBA00004651"/>
    </source>
</evidence>
<feature type="domain" description="ABC transmembrane type-1" evidence="8">
    <location>
        <begin position="108"/>
        <end position="310"/>
    </location>
</feature>
<dbReference type="SUPFAM" id="SSF161098">
    <property type="entry name" value="MetI-like"/>
    <property type="match status" value="1"/>
</dbReference>
<feature type="transmembrane region" description="Helical" evidence="7">
    <location>
        <begin position="223"/>
        <end position="248"/>
    </location>
</feature>
<evidence type="ECO:0000256" key="6">
    <source>
        <dbReference type="ARBA" id="ARBA00023136"/>
    </source>
</evidence>
<dbReference type="PANTHER" id="PTHR43744:SF8">
    <property type="entry name" value="SN-GLYCEROL-3-PHOSPHATE TRANSPORT SYSTEM PERMEASE PROTEIN UGPE"/>
    <property type="match status" value="1"/>
</dbReference>
<feature type="transmembrane region" description="Helical" evidence="7">
    <location>
        <begin position="291"/>
        <end position="310"/>
    </location>
</feature>
<evidence type="ECO:0000313" key="9">
    <source>
        <dbReference type="EMBL" id="MFB9752341.1"/>
    </source>
</evidence>
<dbReference type="RefSeq" id="WP_344911346.1">
    <property type="nucleotide sequence ID" value="NZ_BAAAYO010000010.1"/>
</dbReference>
<protein>
    <submittedName>
        <fullName evidence="9">Carbohydrate ABC transporter permease</fullName>
    </submittedName>
</protein>
<evidence type="ECO:0000256" key="7">
    <source>
        <dbReference type="RuleBase" id="RU363032"/>
    </source>
</evidence>
<evidence type="ECO:0000256" key="3">
    <source>
        <dbReference type="ARBA" id="ARBA00022475"/>
    </source>
</evidence>
<dbReference type="InterPro" id="IPR035906">
    <property type="entry name" value="MetI-like_sf"/>
</dbReference>
<keyword evidence="10" id="KW-1185">Reference proteome</keyword>
<feature type="transmembrane region" description="Helical" evidence="7">
    <location>
        <begin position="179"/>
        <end position="202"/>
    </location>
</feature>
<keyword evidence="3" id="KW-1003">Cell membrane</keyword>
<name>A0ABV5VVL4_9BACL</name>
<gene>
    <name evidence="9" type="ORF">ACFFNY_12310</name>
</gene>
<dbReference type="PANTHER" id="PTHR43744">
    <property type="entry name" value="ABC TRANSPORTER PERMEASE PROTEIN MG189-RELATED-RELATED"/>
    <property type="match status" value="1"/>
</dbReference>
<keyword evidence="4 7" id="KW-0812">Transmembrane</keyword>
<comment type="subcellular location">
    <subcellularLocation>
        <location evidence="1 7">Cell membrane</location>
        <topology evidence="1 7">Multi-pass membrane protein</topology>
    </subcellularLocation>
</comment>